<organism evidence="1 2">
    <name type="scientific">Paraglomus occultum</name>
    <dbReference type="NCBI Taxonomy" id="144539"/>
    <lineage>
        <taxon>Eukaryota</taxon>
        <taxon>Fungi</taxon>
        <taxon>Fungi incertae sedis</taxon>
        <taxon>Mucoromycota</taxon>
        <taxon>Glomeromycotina</taxon>
        <taxon>Glomeromycetes</taxon>
        <taxon>Paraglomerales</taxon>
        <taxon>Paraglomeraceae</taxon>
        <taxon>Paraglomus</taxon>
    </lineage>
</organism>
<name>A0A9N9BMW5_9GLOM</name>
<protein>
    <submittedName>
        <fullName evidence="1">7820_t:CDS:1</fullName>
    </submittedName>
</protein>
<sequence length="42" mass="4798">MSPVIESLLFPGPDVRLNISTRMSATICYRPRHYLSSSTPRF</sequence>
<dbReference type="AlphaFoldDB" id="A0A9N9BMW5"/>
<dbReference type="Proteomes" id="UP000789572">
    <property type="component" value="Unassembled WGS sequence"/>
</dbReference>
<gene>
    <name evidence="1" type="ORF">POCULU_LOCUS6020</name>
</gene>
<keyword evidence="2" id="KW-1185">Reference proteome</keyword>
<evidence type="ECO:0000313" key="2">
    <source>
        <dbReference type="Proteomes" id="UP000789572"/>
    </source>
</evidence>
<accession>A0A9N9BMW5</accession>
<proteinExistence type="predicted"/>
<comment type="caution">
    <text evidence="1">The sequence shown here is derived from an EMBL/GenBank/DDBJ whole genome shotgun (WGS) entry which is preliminary data.</text>
</comment>
<evidence type="ECO:0000313" key="1">
    <source>
        <dbReference type="EMBL" id="CAG8571534.1"/>
    </source>
</evidence>
<dbReference type="EMBL" id="CAJVPJ010001024">
    <property type="protein sequence ID" value="CAG8571534.1"/>
    <property type="molecule type" value="Genomic_DNA"/>
</dbReference>
<reference evidence="1" key="1">
    <citation type="submission" date="2021-06" db="EMBL/GenBank/DDBJ databases">
        <authorList>
            <person name="Kallberg Y."/>
            <person name="Tangrot J."/>
            <person name="Rosling A."/>
        </authorList>
    </citation>
    <scope>NUCLEOTIDE SEQUENCE</scope>
    <source>
        <strain evidence="1">IA702</strain>
    </source>
</reference>